<sequence length="181" mass="20540">MVKTMMRWAVPLQPVKDPMREQVDTCRRLRTDGKPALDQAPDRTYGPVERGPHTGAENQVLPIDNLEIEILFRIAKILQKRELDGLDQWTEANGMRFNKAKFRVLHLGHRPGEEWLESCPAEKDLGVLVTSWLNTSQQYVQVAKKASSILACTRNSVASRTREVIVPLHLALVSAHCKYCV</sequence>
<evidence type="ECO:0000313" key="3">
    <source>
        <dbReference type="Proteomes" id="UP000233556"/>
    </source>
</evidence>
<organism evidence="2 3">
    <name type="scientific">Limosa lapponica baueri</name>
    <dbReference type="NCBI Taxonomy" id="1758121"/>
    <lineage>
        <taxon>Eukaryota</taxon>
        <taxon>Metazoa</taxon>
        <taxon>Chordata</taxon>
        <taxon>Craniata</taxon>
        <taxon>Vertebrata</taxon>
        <taxon>Euteleostomi</taxon>
        <taxon>Archelosauria</taxon>
        <taxon>Archosauria</taxon>
        <taxon>Dinosauria</taxon>
        <taxon>Saurischia</taxon>
        <taxon>Theropoda</taxon>
        <taxon>Coelurosauria</taxon>
        <taxon>Aves</taxon>
        <taxon>Neognathae</taxon>
        <taxon>Neoaves</taxon>
        <taxon>Charadriiformes</taxon>
        <taxon>Scolopacidae</taxon>
        <taxon>Limosa</taxon>
    </lineage>
</organism>
<gene>
    <name evidence="2" type="ORF">llap_1024</name>
</gene>
<proteinExistence type="predicted"/>
<evidence type="ECO:0000313" key="2">
    <source>
        <dbReference type="EMBL" id="PKU48700.1"/>
    </source>
</evidence>
<dbReference type="Proteomes" id="UP000233556">
    <property type="component" value="Unassembled WGS sequence"/>
</dbReference>
<keyword evidence="3" id="KW-1185">Reference proteome</keyword>
<reference evidence="3" key="2">
    <citation type="submission" date="2017-12" db="EMBL/GenBank/DDBJ databases">
        <title>Genome sequence of the Bar-tailed Godwit (Limosa lapponica baueri).</title>
        <authorList>
            <person name="Lima N.C.B."/>
            <person name="Parody-Merino A.M."/>
            <person name="Battley P.F."/>
            <person name="Fidler A.E."/>
            <person name="Prosdocimi F."/>
        </authorList>
    </citation>
    <scope>NUCLEOTIDE SEQUENCE [LARGE SCALE GENOMIC DNA]</scope>
</reference>
<reference evidence="3" key="1">
    <citation type="submission" date="2017-11" db="EMBL/GenBank/DDBJ databases">
        <authorList>
            <person name="Lima N.C."/>
            <person name="Parody-Merino A.M."/>
            <person name="Battley P.F."/>
            <person name="Fidler A.E."/>
            <person name="Prosdocimi F."/>
        </authorList>
    </citation>
    <scope>NUCLEOTIDE SEQUENCE [LARGE SCALE GENOMIC DNA]</scope>
</reference>
<feature type="region of interest" description="Disordered" evidence="1">
    <location>
        <begin position="33"/>
        <end position="56"/>
    </location>
</feature>
<evidence type="ECO:0008006" key="4">
    <source>
        <dbReference type="Google" id="ProtNLM"/>
    </source>
</evidence>
<dbReference type="AlphaFoldDB" id="A0A2I0URP1"/>
<dbReference type="OrthoDB" id="9982951at2759"/>
<name>A0A2I0URP1_LIMLA</name>
<evidence type="ECO:0000256" key="1">
    <source>
        <dbReference type="SAM" id="MobiDB-lite"/>
    </source>
</evidence>
<protein>
    <recommendedName>
        <fullName evidence="4">Rna-directed dna polymerase from mobile element jockey-like</fullName>
    </recommendedName>
</protein>
<accession>A0A2I0URP1</accession>
<dbReference type="EMBL" id="KZ505648">
    <property type="protein sequence ID" value="PKU48700.1"/>
    <property type="molecule type" value="Genomic_DNA"/>
</dbReference>
<dbReference type="PANTHER" id="PTHR33332">
    <property type="entry name" value="REVERSE TRANSCRIPTASE DOMAIN-CONTAINING PROTEIN"/>
    <property type="match status" value="1"/>
</dbReference>